<evidence type="ECO:0000313" key="3">
    <source>
        <dbReference type="Proteomes" id="UP000257109"/>
    </source>
</evidence>
<evidence type="ECO:0000256" key="1">
    <source>
        <dbReference type="SAM" id="MobiDB-lite"/>
    </source>
</evidence>
<feature type="non-terminal residue" evidence="2">
    <location>
        <position position="1"/>
    </location>
</feature>
<dbReference type="OrthoDB" id="1752182at2759"/>
<dbReference type="EMBL" id="QJKJ01002918">
    <property type="protein sequence ID" value="RDY00738.1"/>
    <property type="molecule type" value="Genomic_DNA"/>
</dbReference>
<evidence type="ECO:0000313" key="2">
    <source>
        <dbReference type="EMBL" id="RDY00738.1"/>
    </source>
</evidence>
<gene>
    <name evidence="2" type="ORF">CR513_16040</name>
</gene>
<feature type="region of interest" description="Disordered" evidence="1">
    <location>
        <begin position="90"/>
        <end position="126"/>
    </location>
</feature>
<feature type="compositionally biased region" description="Acidic residues" evidence="1">
    <location>
        <begin position="92"/>
        <end position="103"/>
    </location>
</feature>
<proteinExistence type="predicted"/>
<protein>
    <submittedName>
        <fullName evidence="2">Uncharacterized protein</fullName>
    </submittedName>
</protein>
<sequence>MLSRVPLLIEEAQIKSKEAEIRNRVSPTLFRLSPYLAKTVSGSSLPRSNRISLCRERVGIPRLSIFCITLVFTLRHNRAHCVLKRIRPREEVETDSNNLEEVETNSNNLEEVETESNNLEEAETDSNNLEKAEINFNNLEEAKTDSRSQLEAGSDLDKLKYKVSQLILTSANKFSPPHSPSTKLKPLLDHLKYVYLDDHQHFPIIIANNLHQEQEEKLLNVLRKHKKAIGWTLAYLPGINPSICMHKILLEEEARPIRQHWR</sequence>
<accession>A0A371HD72</accession>
<organism evidence="2 3">
    <name type="scientific">Mucuna pruriens</name>
    <name type="common">Velvet bean</name>
    <name type="synonym">Dolichos pruriens</name>
    <dbReference type="NCBI Taxonomy" id="157652"/>
    <lineage>
        <taxon>Eukaryota</taxon>
        <taxon>Viridiplantae</taxon>
        <taxon>Streptophyta</taxon>
        <taxon>Embryophyta</taxon>
        <taxon>Tracheophyta</taxon>
        <taxon>Spermatophyta</taxon>
        <taxon>Magnoliopsida</taxon>
        <taxon>eudicotyledons</taxon>
        <taxon>Gunneridae</taxon>
        <taxon>Pentapetalae</taxon>
        <taxon>rosids</taxon>
        <taxon>fabids</taxon>
        <taxon>Fabales</taxon>
        <taxon>Fabaceae</taxon>
        <taxon>Papilionoideae</taxon>
        <taxon>50 kb inversion clade</taxon>
        <taxon>NPAAA clade</taxon>
        <taxon>indigoferoid/millettioid clade</taxon>
        <taxon>Phaseoleae</taxon>
        <taxon>Mucuna</taxon>
    </lineage>
</organism>
<keyword evidence="3" id="KW-1185">Reference proteome</keyword>
<feature type="compositionally biased region" description="Acidic residues" evidence="1">
    <location>
        <begin position="110"/>
        <end position="124"/>
    </location>
</feature>
<dbReference type="Proteomes" id="UP000257109">
    <property type="component" value="Unassembled WGS sequence"/>
</dbReference>
<reference evidence="2" key="1">
    <citation type="submission" date="2018-05" db="EMBL/GenBank/DDBJ databases">
        <title>Draft genome of Mucuna pruriens seed.</title>
        <authorList>
            <person name="Nnadi N.E."/>
            <person name="Vos R."/>
            <person name="Hasami M.H."/>
            <person name="Devisetty U.K."/>
            <person name="Aguiy J.C."/>
        </authorList>
    </citation>
    <scope>NUCLEOTIDE SEQUENCE [LARGE SCALE GENOMIC DNA]</scope>
    <source>
        <strain evidence="2">JCA_2017</strain>
    </source>
</reference>
<name>A0A371HD72_MUCPR</name>
<dbReference type="AlphaFoldDB" id="A0A371HD72"/>
<comment type="caution">
    <text evidence="2">The sequence shown here is derived from an EMBL/GenBank/DDBJ whole genome shotgun (WGS) entry which is preliminary data.</text>
</comment>